<protein>
    <recommendedName>
        <fullName evidence="6">UDP-N-acetylglucosamine kinase</fullName>
        <ecNumber evidence="2">2.7.1.176</ecNumber>
    </recommendedName>
    <alternativeName>
        <fullName evidence="6">UDP-N-acetylglucosamine kinase</fullName>
    </alternativeName>
</protein>
<evidence type="ECO:0000259" key="8">
    <source>
        <dbReference type="Pfam" id="PF06414"/>
    </source>
</evidence>
<comment type="similarity">
    <text evidence="1">Belongs to the zeta toxin family.</text>
</comment>
<name>A0AAU9CR77_9LACO</name>
<keyword evidence="5" id="KW-0067">ATP-binding</keyword>
<evidence type="ECO:0000256" key="1">
    <source>
        <dbReference type="ARBA" id="ARBA00009104"/>
    </source>
</evidence>
<keyword evidence="10" id="KW-1185">Reference proteome</keyword>
<keyword evidence="4" id="KW-0547">Nucleotide-binding</keyword>
<reference evidence="9 10" key="1">
    <citation type="journal article" date="2023" name="Microbiol. Spectr.">
        <title>Symbiosis of Carpenter Bees with Uncharacterized Lactic Acid Bacteria Showing NAD Auxotrophy.</title>
        <authorList>
            <person name="Kawasaki S."/>
            <person name="Ozawa K."/>
            <person name="Mori T."/>
            <person name="Yamamoto A."/>
            <person name="Ito M."/>
            <person name="Ohkuma M."/>
            <person name="Sakamoto M."/>
            <person name="Matsutani M."/>
        </authorList>
    </citation>
    <scope>NUCLEOTIDE SEQUENCE [LARGE SCALE GENOMIC DNA]</scope>
    <source>
        <strain evidence="9 10">KimC2</strain>
    </source>
</reference>
<proteinExistence type="inferred from homology"/>
<dbReference type="KEGG" id="xak:KIMC2_09840"/>
<dbReference type="EMBL" id="AP026801">
    <property type="protein sequence ID" value="BDR56422.1"/>
    <property type="molecule type" value="Genomic_DNA"/>
</dbReference>
<dbReference type="Proteomes" id="UP001321804">
    <property type="component" value="Chromosome"/>
</dbReference>
<evidence type="ECO:0000256" key="7">
    <source>
        <dbReference type="ARBA" id="ARBA00048178"/>
    </source>
</evidence>
<comment type="catalytic activity">
    <reaction evidence="7">
        <text>UDP-N-acetyl-alpha-D-glucosamine + ATP = UDP-N-acetyl-alpha-D-glucosamine 3'-phosphate + ADP + H(+)</text>
        <dbReference type="Rhea" id="RHEA:32671"/>
        <dbReference type="ChEBI" id="CHEBI:15378"/>
        <dbReference type="ChEBI" id="CHEBI:30616"/>
        <dbReference type="ChEBI" id="CHEBI:57705"/>
        <dbReference type="ChEBI" id="CHEBI:64353"/>
        <dbReference type="ChEBI" id="CHEBI:456216"/>
        <dbReference type="EC" id="2.7.1.176"/>
    </reaction>
</comment>
<dbReference type="InterPro" id="IPR010488">
    <property type="entry name" value="Zeta_toxin_domain"/>
</dbReference>
<evidence type="ECO:0000256" key="5">
    <source>
        <dbReference type="ARBA" id="ARBA00022840"/>
    </source>
</evidence>
<evidence type="ECO:0000313" key="9">
    <source>
        <dbReference type="EMBL" id="BDR56422.1"/>
    </source>
</evidence>
<keyword evidence="3" id="KW-1277">Toxin-antitoxin system</keyword>
<evidence type="ECO:0000256" key="6">
    <source>
        <dbReference type="ARBA" id="ARBA00032897"/>
    </source>
</evidence>
<dbReference type="Gene3D" id="3.40.50.300">
    <property type="entry name" value="P-loop containing nucleotide triphosphate hydrolases"/>
    <property type="match status" value="1"/>
</dbReference>
<sequence length="162" mass="18631">MTKLIIIRGNSGSGKTTTADALKKSFSNSTLLINQDLIRKQLLDEPDISHNLSISLMDQLLIWGEENVKQIILEGILKTSVYGEWIKKVQANYGKKVTTCYFNLTFDECIKRNKTKKESFALEQMKRWWIEDDLIGNEDLIFSSSSSIHEQVRKIKKVVFSK</sequence>
<evidence type="ECO:0000313" key="10">
    <source>
        <dbReference type="Proteomes" id="UP001321804"/>
    </source>
</evidence>
<evidence type="ECO:0000256" key="4">
    <source>
        <dbReference type="ARBA" id="ARBA00022741"/>
    </source>
</evidence>
<dbReference type="SUPFAM" id="SSF52540">
    <property type="entry name" value="P-loop containing nucleoside triphosphate hydrolases"/>
    <property type="match status" value="1"/>
</dbReference>
<dbReference type="RefSeq" id="WP_317698357.1">
    <property type="nucleotide sequence ID" value="NZ_AP026801.1"/>
</dbReference>
<dbReference type="Pfam" id="PF06414">
    <property type="entry name" value="Zeta_toxin"/>
    <property type="match status" value="1"/>
</dbReference>
<evidence type="ECO:0000256" key="3">
    <source>
        <dbReference type="ARBA" id="ARBA00022649"/>
    </source>
</evidence>
<dbReference type="NCBIfam" id="NF005255">
    <property type="entry name" value="PRK06762.2-2"/>
    <property type="match status" value="1"/>
</dbReference>
<gene>
    <name evidence="9" type="ORF">KIMC2_09840</name>
</gene>
<dbReference type="InterPro" id="IPR027417">
    <property type="entry name" value="P-loop_NTPase"/>
</dbReference>
<organism evidence="9 10">
    <name type="scientific">Xylocopilactobacillus apis</name>
    <dbReference type="NCBI Taxonomy" id="2932183"/>
    <lineage>
        <taxon>Bacteria</taxon>
        <taxon>Bacillati</taxon>
        <taxon>Bacillota</taxon>
        <taxon>Bacilli</taxon>
        <taxon>Lactobacillales</taxon>
        <taxon>Lactobacillaceae</taxon>
        <taxon>Xylocopilactobacillus</taxon>
    </lineage>
</organism>
<dbReference type="EC" id="2.7.1.176" evidence="2"/>
<feature type="domain" description="Zeta toxin" evidence="8">
    <location>
        <begin position="3"/>
        <end position="94"/>
    </location>
</feature>
<accession>A0AAU9CR77</accession>
<evidence type="ECO:0000256" key="2">
    <source>
        <dbReference type="ARBA" id="ARBA00011963"/>
    </source>
</evidence>
<dbReference type="AlphaFoldDB" id="A0AAU9CR77"/>